<dbReference type="Gene3D" id="3.40.30.10">
    <property type="entry name" value="Glutaredoxin"/>
    <property type="match status" value="1"/>
</dbReference>
<keyword evidence="4" id="KW-1185">Reference proteome</keyword>
<protein>
    <submittedName>
        <fullName evidence="3">ArsC family reductase</fullName>
    </submittedName>
</protein>
<evidence type="ECO:0000313" key="3">
    <source>
        <dbReference type="EMBL" id="GAA4185778.1"/>
    </source>
</evidence>
<gene>
    <name evidence="3" type="ORF">GCM10022218_48180</name>
</gene>
<comment type="caution">
    <text evidence="3">The sequence shown here is derived from an EMBL/GenBank/DDBJ whole genome shotgun (WGS) entry which is preliminary data.</text>
</comment>
<dbReference type="InterPro" id="IPR006660">
    <property type="entry name" value="Arsenate_reductase-like"/>
</dbReference>
<accession>A0ABP8AL77</accession>
<dbReference type="EMBL" id="BAAAZK010000009">
    <property type="protein sequence ID" value="GAA4185778.1"/>
    <property type="molecule type" value="Genomic_DNA"/>
</dbReference>
<evidence type="ECO:0000256" key="1">
    <source>
        <dbReference type="ARBA" id="ARBA00007198"/>
    </source>
</evidence>
<dbReference type="NCBIfam" id="TIGR01617">
    <property type="entry name" value="arsC_related"/>
    <property type="match status" value="1"/>
</dbReference>
<name>A0ABP8AL77_9SPHI</name>
<dbReference type="Pfam" id="PF03960">
    <property type="entry name" value="ArsC"/>
    <property type="match status" value="1"/>
</dbReference>
<dbReference type="InterPro" id="IPR036249">
    <property type="entry name" value="Thioredoxin-like_sf"/>
</dbReference>
<organism evidence="3 4">
    <name type="scientific">Sphingobacterium ginsenosidimutans</name>
    <dbReference type="NCBI Taxonomy" id="687845"/>
    <lineage>
        <taxon>Bacteria</taxon>
        <taxon>Pseudomonadati</taxon>
        <taxon>Bacteroidota</taxon>
        <taxon>Sphingobacteriia</taxon>
        <taxon>Sphingobacteriales</taxon>
        <taxon>Sphingobacteriaceae</taxon>
        <taxon>Sphingobacterium</taxon>
    </lineage>
</organism>
<evidence type="ECO:0000313" key="4">
    <source>
        <dbReference type="Proteomes" id="UP001500167"/>
    </source>
</evidence>
<dbReference type="CDD" id="cd03035">
    <property type="entry name" value="ArsC_Yffb"/>
    <property type="match status" value="1"/>
</dbReference>
<reference evidence="4" key="1">
    <citation type="journal article" date="2019" name="Int. J. Syst. Evol. Microbiol.">
        <title>The Global Catalogue of Microorganisms (GCM) 10K type strain sequencing project: providing services to taxonomists for standard genome sequencing and annotation.</title>
        <authorList>
            <consortium name="The Broad Institute Genomics Platform"/>
            <consortium name="The Broad Institute Genome Sequencing Center for Infectious Disease"/>
            <person name="Wu L."/>
            <person name="Ma J."/>
        </authorList>
    </citation>
    <scope>NUCLEOTIDE SEQUENCE [LARGE SCALE GENOMIC DNA]</scope>
    <source>
        <strain evidence="4">JCM 16722</strain>
    </source>
</reference>
<sequence length="131" mass="15148">MHHGLFKFELTNIVIIMLQIYGIKNCNTVKKALTWLEDNQIAYQFHDFKKEGVSDEKLQEWEKKVDWQSLVNKKGTTWKKLTAEEQAGVVDANSANNVLKVHTSMIKRPVIEHDKGILLGFSEDDYNSNLK</sequence>
<dbReference type="PANTHER" id="PTHR30041">
    <property type="entry name" value="ARSENATE REDUCTASE"/>
    <property type="match status" value="1"/>
</dbReference>
<dbReference type="NCBIfam" id="NF008107">
    <property type="entry name" value="PRK10853.1"/>
    <property type="match status" value="1"/>
</dbReference>
<dbReference type="PROSITE" id="PS51353">
    <property type="entry name" value="ARSC"/>
    <property type="match status" value="1"/>
</dbReference>
<dbReference type="Proteomes" id="UP001500167">
    <property type="component" value="Unassembled WGS sequence"/>
</dbReference>
<dbReference type="SUPFAM" id="SSF52833">
    <property type="entry name" value="Thioredoxin-like"/>
    <property type="match status" value="1"/>
</dbReference>
<proteinExistence type="inferred from homology"/>
<dbReference type="PANTHER" id="PTHR30041:SF8">
    <property type="entry name" value="PROTEIN YFFB"/>
    <property type="match status" value="1"/>
</dbReference>
<evidence type="ECO:0000256" key="2">
    <source>
        <dbReference type="PROSITE-ProRule" id="PRU01282"/>
    </source>
</evidence>
<dbReference type="InterPro" id="IPR006504">
    <property type="entry name" value="Tscrpt_reg_Spx/MgsR"/>
</dbReference>
<comment type="similarity">
    <text evidence="1 2">Belongs to the ArsC family.</text>
</comment>